<evidence type="ECO:0000313" key="2">
    <source>
        <dbReference type="Proteomes" id="UP000654913"/>
    </source>
</evidence>
<proteinExistence type="predicted"/>
<dbReference type="RefSeq" id="XP_041562182.1">
    <property type="nucleotide sequence ID" value="XM_041696564.1"/>
</dbReference>
<gene>
    <name evidence="1" type="ORF">APUU_80299S</name>
</gene>
<evidence type="ECO:0000313" key="1">
    <source>
        <dbReference type="EMBL" id="BCS29996.1"/>
    </source>
</evidence>
<protein>
    <submittedName>
        <fullName evidence="1">Uncharacterized protein</fullName>
    </submittedName>
</protein>
<dbReference type="KEGG" id="apuu:APUU_80299S"/>
<keyword evidence="2" id="KW-1185">Reference proteome</keyword>
<accession>A0A7R8AT20</accession>
<sequence length="93" mass="10561">MMSQVHLSQALPQLDLAPGGLGEPVQEFDIELVAQIVGVLDGDNEVFGEHDRRYIRFIYRILRALNPNVSDEEDRRHSLLNLLCAMVYYSSVC</sequence>
<dbReference type="GeneID" id="64979993"/>
<dbReference type="EMBL" id="AP024450">
    <property type="protein sequence ID" value="BCS29996.1"/>
    <property type="molecule type" value="Genomic_DNA"/>
</dbReference>
<dbReference type="AlphaFoldDB" id="A0A7R8AT20"/>
<dbReference type="Proteomes" id="UP000654913">
    <property type="component" value="Chromosome 8"/>
</dbReference>
<reference evidence="1" key="1">
    <citation type="submission" date="2021-01" db="EMBL/GenBank/DDBJ databases">
        <authorList>
            <consortium name="Aspergillus puulaauensis MK2 genome sequencing consortium"/>
            <person name="Kazuki M."/>
            <person name="Futagami T."/>
        </authorList>
    </citation>
    <scope>NUCLEOTIDE SEQUENCE</scope>
    <source>
        <strain evidence="1">MK2</strain>
    </source>
</reference>
<reference evidence="1" key="2">
    <citation type="submission" date="2021-02" db="EMBL/GenBank/DDBJ databases">
        <title>Aspergillus puulaauensis MK2 genome sequence.</title>
        <authorList>
            <person name="Futagami T."/>
            <person name="Mori K."/>
            <person name="Kadooka C."/>
            <person name="Tanaka T."/>
        </authorList>
    </citation>
    <scope>NUCLEOTIDE SEQUENCE</scope>
    <source>
        <strain evidence="1">MK2</strain>
    </source>
</reference>
<organism evidence="1 2">
    <name type="scientific">Aspergillus puulaauensis</name>
    <dbReference type="NCBI Taxonomy" id="1220207"/>
    <lineage>
        <taxon>Eukaryota</taxon>
        <taxon>Fungi</taxon>
        <taxon>Dikarya</taxon>
        <taxon>Ascomycota</taxon>
        <taxon>Pezizomycotina</taxon>
        <taxon>Eurotiomycetes</taxon>
        <taxon>Eurotiomycetidae</taxon>
        <taxon>Eurotiales</taxon>
        <taxon>Aspergillaceae</taxon>
        <taxon>Aspergillus</taxon>
    </lineage>
</organism>
<name>A0A7R8AT20_9EURO</name>